<feature type="compositionally biased region" description="Gly residues" evidence="2">
    <location>
        <begin position="330"/>
        <end position="348"/>
    </location>
</feature>
<dbReference type="InterPro" id="IPR001611">
    <property type="entry name" value="Leu-rich_rpt"/>
</dbReference>
<gene>
    <name evidence="3" type="ORF">HKI87_16g83060</name>
</gene>
<feature type="region of interest" description="Disordered" evidence="2">
    <location>
        <begin position="284"/>
        <end position="349"/>
    </location>
</feature>
<proteinExistence type="predicted"/>
<feature type="region of interest" description="Disordered" evidence="2">
    <location>
        <begin position="546"/>
        <end position="586"/>
    </location>
</feature>
<dbReference type="SUPFAM" id="SSF52058">
    <property type="entry name" value="L domain-like"/>
    <property type="match status" value="1"/>
</dbReference>
<protein>
    <submittedName>
        <fullName evidence="3">Leucine-rich repeat-containing protein</fullName>
    </submittedName>
</protein>
<feature type="region of interest" description="Disordered" evidence="2">
    <location>
        <begin position="175"/>
        <end position="225"/>
    </location>
</feature>
<dbReference type="PANTHER" id="PTHR22708:SF0">
    <property type="entry name" value="LEUCINE-RICH REPEAT-CONTAINING PROTEIN 56"/>
    <property type="match status" value="1"/>
</dbReference>
<dbReference type="InterPro" id="IPR040091">
    <property type="entry name" value="LRRC56"/>
</dbReference>
<dbReference type="InterPro" id="IPR032675">
    <property type="entry name" value="LRR_dom_sf"/>
</dbReference>
<dbReference type="PROSITE" id="PS51450">
    <property type="entry name" value="LRR"/>
    <property type="match status" value="2"/>
</dbReference>
<keyword evidence="4" id="KW-1185">Reference proteome</keyword>
<organism evidence="3 4">
    <name type="scientific">Chloropicon roscoffensis</name>
    <dbReference type="NCBI Taxonomy" id="1461544"/>
    <lineage>
        <taxon>Eukaryota</taxon>
        <taxon>Viridiplantae</taxon>
        <taxon>Chlorophyta</taxon>
        <taxon>Chloropicophyceae</taxon>
        <taxon>Chloropicales</taxon>
        <taxon>Chloropicaceae</taxon>
        <taxon>Chloropicon</taxon>
    </lineage>
</organism>
<name>A0AAX4PLF0_9CHLO</name>
<dbReference type="Gene3D" id="3.80.10.10">
    <property type="entry name" value="Ribonuclease Inhibitor"/>
    <property type="match status" value="1"/>
</dbReference>
<dbReference type="PANTHER" id="PTHR22708">
    <property type="entry name" value="LEUCINE-RICH REPEAT-CONTAINING PROTEIN 56"/>
    <property type="match status" value="1"/>
</dbReference>
<evidence type="ECO:0000313" key="3">
    <source>
        <dbReference type="EMBL" id="WZN66736.1"/>
    </source>
</evidence>
<dbReference type="EMBL" id="CP151516">
    <property type="protein sequence ID" value="WZN66736.1"/>
    <property type="molecule type" value="Genomic_DNA"/>
</dbReference>
<feature type="compositionally biased region" description="Polar residues" evidence="2">
    <location>
        <begin position="375"/>
        <end position="389"/>
    </location>
</feature>
<reference evidence="3 4" key="1">
    <citation type="submission" date="2024-03" db="EMBL/GenBank/DDBJ databases">
        <title>Complete genome sequence of the green alga Chloropicon roscoffensis RCC1871.</title>
        <authorList>
            <person name="Lemieux C."/>
            <person name="Pombert J.-F."/>
            <person name="Otis C."/>
            <person name="Turmel M."/>
        </authorList>
    </citation>
    <scope>NUCLEOTIDE SEQUENCE [LARGE SCALE GENOMIC DNA]</scope>
    <source>
        <strain evidence="3 4">RCC1871</strain>
    </source>
</reference>
<dbReference type="GO" id="GO:0005930">
    <property type="term" value="C:axoneme"/>
    <property type="evidence" value="ECO:0007669"/>
    <property type="project" value="UniProtKB-SubCell"/>
</dbReference>
<evidence type="ECO:0000256" key="1">
    <source>
        <dbReference type="ARBA" id="ARBA00004430"/>
    </source>
</evidence>
<evidence type="ECO:0000313" key="4">
    <source>
        <dbReference type="Proteomes" id="UP001472866"/>
    </source>
</evidence>
<dbReference type="Proteomes" id="UP001472866">
    <property type="component" value="Chromosome 16"/>
</dbReference>
<accession>A0AAX4PLF0</accession>
<sequence length="586" mass="63752">MEELAEGRRYVVGQGRDAADEGDAQQLEMQVDSEEYNLSMAGERLPNILRLKLNESKIPSIRDLGTGWKNLRILWLSRCGLEDLQGMSALPSLTELYVSFNDVCDITPVADLENLEVLDLESNRVEDLNGVEYLGFCRSLVQLTLENNPVCAQEGYRRRVVNQIPQLVSLDDFPVTERDREAPEEAEEAVGAAKTENLIPASAMAERDGSPSEGDALSTSEEEPERLEDQLRRLESAELALISDGIKYTRMEPREAPLCYLGKDAVTLEDLFQNFNENLPVTSRTLRSRPSSALGFSRTGRRPLARPSTAMGGPRRPKAMAAGRQRDDGAGAGDGGSSLTMGGDGGSLAGNAAKALLQRKSRRGPEDGGDAQVESEPSTGSEGSHSRQASAEMDMLEELKKWKLTNNVSFGSFSEEDDHVTYSCSNLEPAAALARAEASEPKAAAVAPSPQRPPRPIVPARIKQLGSVVIRDENVPVRVNCGQEQAMAAAKAPDLRSSTTLDRYDQYSSAAGDYQVMTIDHAPVPPRPQSSKGGGFQRKAIVRSGGPIKVDRRSMNAARMRRIGGKKAREGMQGLQDKIENGAENW</sequence>
<dbReference type="Pfam" id="PF14580">
    <property type="entry name" value="LRR_9"/>
    <property type="match status" value="1"/>
</dbReference>
<feature type="compositionally biased region" description="Basic and acidic residues" evidence="2">
    <location>
        <begin position="577"/>
        <end position="586"/>
    </location>
</feature>
<comment type="subcellular location">
    <subcellularLocation>
        <location evidence="1">Cytoplasm</location>
        <location evidence="1">Cytoskeleton</location>
        <location evidence="1">Cilium axoneme</location>
    </subcellularLocation>
</comment>
<dbReference type="AlphaFoldDB" id="A0AAX4PLF0"/>
<feature type="region of interest" description="Disordered" evidence="2">
    <location>
        <begin position="361"/>
        <end position="391"/>
    </location>
</feature>
<evidence type="ECO:0000256" key="2">
    <source>
        <dbReference type="SAM" id="MobiDB-lite"/>
    </source>
</evidence>